<dbReference type="Gene3D" id="3.40.50.300">
    <property type="entry name" value="P-loop containing nucleotide triphosphate hydrolases"/>
    <property type="match status" value="1"/>
</dbReference>
<dbReference type="CDD" id="cd03219">
    <property type="entry name" value="ABC_Mj1267_LivG_branched"/>
    <property type="match status" value="1"/>
</dbReference>
<sequence length="248" mass="26758">MTEPILTAAGLDRSFGGIHAVNDVSLEIPQGALHAIIGPNGSGKTTLFNLITGHTRPSAGRVRFAGEDITGMPYSKVARKGLAKSYQITTVFPLLTVFENVRIAAQAAAHSYVFWRPADGIRAVVAHTEEVLERIGLAGERDVIASNLSHGDQRRLDLGIALATSPRLLLLDEPTAGMSPSETAATVELVKELNRDVTILMIEHKMDVILSIADRITVLHQGEKLFEGAPEDVKSHPRVQEVYLTGTL</sequence>
<dbReference type="OrthoDB" id="8724465at2"/>
<dbReference type="InterPro" id="IPR027417">
    <property type="entry name" value="P-loop_NTPase"/>
</dbReference>
<keyword evidence="2" id="KW-0547">Nucleotide-binding</keyword>
<keyword evidence="3 5" id="KW-0067">ATP-binding</keyword>
<evidence type="ECO:0000256" key="1">
    <source>
        <dbReference type="ARBA" id="ARBA00022448"/>
    </source>
</evidence>
<dbReference type="InterPro" id="IPR051120">
    <property type="entry name" value="ABC_AA/LPS_Transport"/>
</dbReference>
<dbReference type="InParanoid" id="A0A1I4I647"/>
<evidence type="ECO:0000313" key="6">
    <source>
        <dbReference type="Proteomes" id="UP000199152"/>
    </source>
</evidence>
<proteinExistence type="predicted"/>
<dbReference type="Pfam" id="PF00005">
    <property type="entry name" value="ABC_tran"/>
    <property type="match status" value="1"/>
</dbReference>
<gene>
    <name evidence="5" type="ORF">SAMN04488085_11252</name>
</gene>
<dbReference type="GO" id="GO:0005524">
    <property type="term" value="F:ATP binding"/>
    <property type="evidence" value="ECO:0007669"/>
    <property type="project" value="UniProtKB-KW"/>
</dbReference>
<dbReference type="PROSITE" id="PS00211">
    <property type="entry name" value="ABC_TRANSPORTER_1"/>
    <property type="match status" value="1"/>
</dbReference>
<feature type="domain" description="ABC transporter" evidence="4">
    <location>
        <begin position="6"/>
        <end position="246"/>
    </location>
</feature>
<dbReference type="FunFam" id="3.40.50.300:FF:000421">
    <property type="entry name" value="Branched-chain amino acid ABC transporter ATP-binding protein"/>
    <property type="match status" value="1"/>
</dbReference>
<protein>
    <submittedName>
        <fullName evidence="5">Amino acid/amide ABC transporter ATP-binding protein 1, HAAT family</fullName>
    </submittedName>
</protein>
<reference evidence="5 6" key="1">
    <citation type="submission" date="2016-10" db="EMBL/GenBank/DDBJ databases">
        <authorList>
            <person name="de Groot N.N."/>
        </authorList>
    </citation>
    <scope>NUCLEOTIDE SEQUENCE [LARGE SCALE GENOMIC DNA]</scope>
    <source>
        <strain evidence="5 6">DSM 45317</strain>
    </source>
</reference>
<accession>A0A1I4I647</accession>
<evidence type="ECO:0000256" key="2">
    <source>
        <dbReference type="ARBA" id="ARBA00022741"/>
    </source>
</evidence>
<dbReference type="Pfam" id="PF12399">
    <property type="entry name" value="BCA_ABC_TP_C"/>
    <property type="match status" value="1"/>
</dbReference>
<dbReference type="InterPro" id="IPR003593">
    <property type="entry name" value="AAA+_ATPase"/>
</dbReference>
<dbReference type="GO" id="GO:0005886">
    <property type="term" value="C:plasma membrane"/>
    <property type="evidence" value="ECO:0007669"/>
    <property type="project" value="TreeGrafter"/>
</dbReference>
<dbReference type="PANTHER" id="PTHR45772">
    <property type="entry name" value="CONSERVED COMPONENT OF ABC TRANSPORTER FOR NATURAL AMINO ACIDS-RELATED"/>
    <property type="match status" value="1"/>
</dbReference>
<keyword evidence="1" id="KW-0813">Transport</keyword>
<evidence type="ECO:0000313" key="5">
    <source>
        <dbReference type="EMBL" id="SFL49547.1"/>
    </source>
</evidence>
<evidence type="ECO:0000256" key="3">
    <source>
        <dbReference type="ARBA" id="ARBA00022840"/>
    </source>
</evidence>
<name>A0A1I4I647_9ACTN</name>
<dbReference type="AlphaFoldDB" id="A0A1I4I647"/>
<dbReference type="PANTHER" id="PTHR45772:SF3">
    <property type="entry name" value="ABC TRANSPORTER ATP-BINDING PROTEIN"/>
    <property type="match status" value="1"/>
</dbReference>
<keyword evidence="6" id="KW-1185">Reference proteome</keyword>
<dbReference type="EMBL" id="FOSW01000012">
    <property type="protein sequence ID" value="SFL49547.1"/>
    <property type="molecule type" value="Genomic_DNA"/>
</dbReference>
<dbReference type="SMART" id="SM00382">
    <property type="entry name" value="AAA"/>
    <property type="match status" value="1"/>
</dbReference>
<dbReference type="InterPro" id="IPR003439">
    <property type="entry name" value="ABC_transporter-like_ATP-bd"/>
</dbReference>
<dbReference type="STRING" id="504800.SAMN04488085_11252"/>
<dbReference type="RefSeq" id="WP_091327379.1">
    <property type="nucleotide sequence ID" value="NZ_FOSW01000012.1"/>
</dbReference>
<dbReference type="InterPro" id="IPR032823">
    <property type="entry name" value="BCA_ABC_TP_C"/>
</dbReference>
<evidence type="ECO:0000259" key="4">
    <source>
        <dbReference type="PROSITE" id="PS50893"/>
    </source>
</evidence>
<dbReference type="GO" id="GO:0016887">
    <property type="term" value="F:ATP hydrolysis activity"/>
    <property type="evidence" value="ECO:0007669"/>
    <property type="project" value="InterPro"/>
</dbReference>
<dbReference type="SUPFAM" id="SSF52540">
    <property type="entry name" value="P-loop containing nucleoside triphosphate hydrolases"/>
    <property type="match status" value="1"/>
</dbReference>
<dbReference type="InterPro" id="IPR017871">
    <property type="entry name" value="ABC_transporter-like_CS"/>
</dbReference>
<organism evidence="5 6">
    <name type="scientific">Geodermatophilus ruber</name>
    <dbReference type="NCBI Taxonomy" id="504800"/>
    <lineage>
        <taxon>Bacteria</taxon>
        <taxon>Bacillati</taxon>
        <taxon>Actinomycetota</taxon>
        <taxon>Actinomycetes</taxon>
        <taxon>Geodermatophilales</taxon>
        <taxon>Geodermatophilaceae</taxon>
        <taxon>Geodermatophilus</taxon>
    </lineage>
</organism>
<dbReference type="Proteomes" id="UP000199152">
    <property type="component" value="Unassembled WGS sequence"/>
</dbReference>
<dbReference type="PROSITE" id="PS50893">
    <property type="entry name" value="ABC_TRANSPORTER_2"/>
    <property type="match status" value="1"/>
</dbReference>